<dbReference type="Pfam" id="PF14398">
    <property type="entry name" value="ATPgrasp_YheCD"/>
    <property type="match status" value="1"/>
</dbReference>
<protein>
    <recommendedName>
        <fullName evidence="3">ATP-grasp domain-containing protein</fullName>
    </recommendedName>
</protein>
<gene>
    <name evidence="1" type="ORF">DCC39_14740</name>
</gene>
<sequence>MMEAKWPLVGILSGFHPQKQFSGDDHFFRAIASELSNQNGSAFVFTPNGIKEETIEGFFLHDETWEKNVFPYPDLVYNRLPSRKSENTKKMKQFFNKLCARSIPWFNTRFLHKWEMYHLLLNNKAIRPHLPETILLTDTSTALNFLQKHSFLYAKPVSGRTGSGIFTLNQTALNKYKITFHEKERIVTDVQLSSLFSHLLLKGYDYILQQGILLNELEEKKYDFRILLQKPLDKWELTGIGVRAAQKGGITTHVPKGGSILTLSEISPPVDSEMIMMLGKEAVKSIETSYTEFRECSIDIGRDTQGKYWIFELNTKPMVFDEVRIEEKRIKTLVEIFKNRSVKENLPIGKP</sequence>
<evidence type="ECO:0008006" key="3">
    <source>
        <dbReference type="Google" id="ProtNLM"/>
    </source>
</evidence>
<dbReference type="OrthoDB" id="7869153at2"/>
<dbReference type="RefSeq" id="WP_116555667.1">
    <property type="nucleotide sequence ID" value="NZ_QCZG01000036.1"/>
</dbReference>
<dbReference type="AlphaFoldDB" id="A0A2U1JTS0"/>
<name>A0A2U1JTS0_9BACI</name>
<dbReference type="InterPro" id="IPR026838">
    <property type="entry name" value="YheC/D"/>
</dbReference>
<dbReference type="Proteomes" id="UP000245998">
    <property type="component" value="Unassembled WGS sequence"/>
</dbReference>
<dbReference type="Gene3D" id="3.30.470.20">
    <property type="entry name" value="ATP-grasp fold, B domain"/>
    <property type="match status" value="1"/>
</dbReference>
<dbReference type="SUPFAM" id="SSF56059">
    <property type="entry name" value="Glutathione synthetase ATP-binding domain-like"/>
    <property type="match status" value="1"/>
</dbReference>
<evidence type="ECO:0000313" key="1">
    <source>
        <dbReference type="EMBL" id="PWA08532.1"/>
    </source>
</evidence>
<keyword evidence="2" id="KW-1185">Reference proteome</keyword>
<comment type="caution">
    <text evidence="1">The sequence shown here is derived from an EMBL/GenBank/DDBJ whole genome shotgun (WGS) entry which is preliminary data.</text>
</comment>
<reference evidence="1 2" key="1">
    <citation type="submission" date="2018-04" db="EMBL/GenBank/DDBJ databases">
        <title>Camelliibacillus theae gen. nov., sp. nov., isolated from Pu'er tea.</title>
        <authorList>
            <person name="Niu L."/>
        </authorList>
    </citation>
    <scope>NUCLEOTIDE SEQUENCE [LARGE SCALE GENOMIC DNA]</scope>
    <source>
        <strain evidence="1 2">T8</strain>
    </source>
</reference>
<accession>A0A2U1JTS0</accession>
<proteinExistence type="predicted"/>
<organism evidence="1 2">
    <name type="scientific">Pueribacillus theae</name>
    <dbReference type="NCBI Taxonomy" id="2171751"/>
    <lineage>
        <taxon>Bacteria</taxon>
        <taxon>Bacillati</taxon>
        <taxon>Bacillota</taxon>
        <taxon>Bacilli</taxon>
        <taxon>Bacillales</taxon>
        <taxon>Bacillaceae</taxon>
        <taxon>Pueribacillus</taxon>
    </lineage>
</organism>
<dbReference type="EMBL" id="QCZG01000036">
    <property type="protein sequence ID" value="PWA08532.1"/>
    <property type="molecule type" value="Genomic_DNA"/>
</dbReference>
<evidence type="ECO:0000313" key="2">
    <source>
        <dbReference type="Proteomes" id="UP000245998"/>
    </source>
</evidence>